<organism evidence="3">
    <name type="scientific">[Clostridium] nexile</name>
    <dbReference type="NCBI Taxonomy" id="29361"/>
    <lineage>
        <taxon>Bacteria</taxon>
        <taxon>Bacillati</taxon>
        <taxon>Bacillota</taxon>
        <taxon>Clostridia</taxon>
        <taxon>Lachnospirales</taxon>
        <taxon>Lachnospiraceae</taxon>
        <taxon>Tyzzerella</taxon>
    </lineage>
</organism>
<evidence type="ECO:0000313" key="3">
    <source>
        <dbReference type="EMBL" id="VYT26959.1"/>
    </source>
</evidence>
<dbReference type="EMBL" id="CACRTG010000025">
    <property type="protein sequence ID" value="VYT26959.1"/>
    <property type="molecule type" value="Genomic_DNA"/>
</dbReference>
<reference evidence="3" key="1">
    <citation type="submission" date="2019-11" db="EMBL/GenBank/DDBJ databases">
        <authorList>
            <person name="Feng L."/>
        </authorList>
    </citation>
    <scope>NUCLEOTIDE SEQUENCE</scope>
    <source>
        <strain evidence="3">CnexileLFYP112</strain>
    </source>
</reference>
<sequence>MKNRDYKKLVTIATAVALIVGSLGAVSSPTLAKDTKTTAQTTTAQKKTTKEKEVSSDSKPYKSETVYAKTDEDGNVTSVIVSDQLKNINSTGKFSDTSTLSDIENVKGNEKFSKQKNKLIWNTAKKDICYQGTTTQSLPVGVKVTYTLDGKKISANNLKGKSGHLVARYQYENTTISKEDYVPFLMVTGLILDTDKMTNLQVTNGKIFSDGDRDIIIGMGLPSLKEKLDVKNLDLDIPDYFELEADVTDYELSEGMTIATNDIFNQLDTEGFDSLSELEDSMQTLQDSSNKLVSGSGELRNGLDTLLSSSGTLTDGIDQLIAGGNTLKDGTSSLASGSKSLADGSAALTDGTSQLKDGTNTLNAGASKVSLGLTSASKQVFSVLLPGAVQLDEGVAKMQEQLAPGMSSLAGALQQLDAGLNNPLTAEQPGLKASISAVNDVMNTGTAQTGNQSLKDIAKNTATAAQTLAQMFPPSSTNDEANSAIASLSALLERDDLPEDVKASIQESINTLQEQASTQESAKSDIQELLKNVVIGTQTTSAVVDQVAQNTIAINAGTDKLSSGASELNNAVTGQNGLIDQVNAGVSTLKNGTSQLCEGIGGQNGLANGLNQLASGSSQVSSGAATLNKKMTEAYNGAKSVSDGAAQLNSGAAQLDSGAGTLVNGLQTLNSGSAALIEGVKKLDDGAIALNDGMIQFNEEGIQKLVEVFDGDIDGLLNKVNTILDSSKSYKNFSGISDGMDGDVKFIFVTE</sequence>
<evidence type="ECO:0008006" key="4">
    <source>
        <dbReference type="Google" id="ProtNLM"/>
    </source>
</evidence>
<accession>A0A6N2V914</accession>
<keyword evidence="2" id="KW-0732">Signal</keyword>
<feature type="chain" id="PRO_5026847916" description="X-X-X-Leu-X-X-Gly heptad repeats" evidence="2">
    <location>
        <begin position="33"/>
        <end position="751"/>
    </location>
</feature>
<dbReference type="AlphaFoldDB" id="A0A6N2V914"/>
<feature type="signal peptide" evidence="2">
    <location>
        <begin position="1"/>
        <end position="32"/>
    </location>
</feature>
<feature type="region of interest" description="Disordered" evidence="1">
    <location>
        <begin position="41"/>
        <end position="61"/>
    </location>
</feature>
<protein>
    <recommendedName>
        <fullName evidence="4">X-X-X-Leu-X-X-Gly heptad repeats</fullName>
    </recommendedName>
</protein>
<evidence type="ECO:0000256" key="1">
    <source>
        <dbReference type="SAM" id="MobiDB-lite"/>
    </source>
</evidence>
<dbReference type="InterPro" id="IPR023908">
    <property type="entry name" value="xxxLxxG_rpt"/>
</dbReference>
<gene>
    <name evidence="3" type="ORF">CNLFYP112_02567</name>
</gene>
<dbReference type="NCBIfam" id="TIGR03057">
    <property type="entry name" value="xxxLxxG_by_4"/>
    <property type="match status" value="3"/>
</dbReference>
<evidence type="ECO:0000256" key="2">
    <source>
        <dbReference type="SAM" id="SignalP"/>
    </source>
</evidence>
<proteinExistence type="predicted"/>
<feature type="compositionally biased region" description="Basic and acidic residues" evidence="1">
    <location>
        <begin position="48"/>
        <end position="61"/>
    </location>
</feature>
<name>A0A6N2V914_9FIRM</name>
<dbReference type="Gene3D" id="1.10.287.950">
    <property type="entry name" value="Methyl-accepting chemotaxis protein"/>
    <property type="match status" value="2"/>
</dbReference>